<name>A0A4Y7TE40_COPMI</name>
<keyword evidence="3" id="KW-1185">Reference proteome</keyword>
<protein>
    <submittedName>
        <fullName evidence="2">Uncharacterized protein</fullName>
    </submittedName>
</protein>
<organism evidence="2 3">
    <name type="scientific">Coprinellus micaceus</name>
    <name type="common">Glistening ink-cap mushroom</name>
    <name type="synonym">Coprinus micaceus</name>
    <dbReference type="NCBI Taxonomy" id="71717"/>
    <lineage>
        <taxon>Eukaryota</taxon>
        <taxon>Fungi</taxon>
        <taxon>Dikarya</taxon>
        <taxon>Basidiomycota</taxon>
        <taxon>Agaricomycotina</taxon>
        <taxon>Agaricomycetes</taxon>
        <taxon>Agaricomycetidae</taxon>
        <taxon>Agaricales</taxon>
        <taxon>Agaricineae</taxon>
        <taxon>Psathyrellaceae</taxon>
        <taxon>Coprinellus</taxon>
    </lineage>
</organism>
<proteinExistence type="predicted"/>
<accession>A0A4Y7TE40</accession>
<dbReference type="EMBL" id="QPFP01000015">
    <property type="protein sequence ID" value="TEB32446.1"/>
    <property type="molecule type" value="Genomic_DNA"/>
</dbReference>
<evidence type="ECO:0000313" key="1">
    <source>
        <dbReference type="EMBL" id="TEB18548.1"/>
    </source>
</evidence>
<dbReference type="EMBL" id="QPFP01000244">
    <property type="protein sequence ID" value="TEB18548.1"/>
    <property type="molecule type" value="Genomic_DNA"/>
</dbReference>
<sequence>MCLHRAGPAFPYSCQKVDLNEMFQEDDDIEDDSLGAECKIGLSAAVRGAFHPPTHAYTWKRSAGRPYRTTIRHCCAPYSDPISTFETQGQPGIPHLQRRLGKSLPLSHHQNVPRFLHTRPTTWRHPRQFGIRAPGLQIKPRKWTWISVCAGCSGCHLARFLSLHLFHEPRGSQPGTSGQGNMRPGRPPAELATEPIYVWIPGARPRKAHSLS</sequence>
<dbReference type="Proteomes" id="UP000298030">
    <property type="component" value="Unassembled WGS sequence"/>
</dbReference>
<dbReference type="AlphaFoldDB" id="A0A4Y7TE40"/>
<evidence type="ECO:0000313" key="2">
    <source>
        <dbReference type="EMBL" id="TEB32446.1"/>
    </source>
</evidence>
<gene>
    <name evidence="2" type="ORF">FA13DRAFT_255461</name>
    <name evidence="1" type="ORF">FA13DRAFT_590139</name>
</gene>
<reference evidence="2 3" key="1">
    <citation type="journal article" date="2019" name="Nat. Ecol. Evol.">
        <title>Megaphylogeny resolves global patterns of mushroom evolution.</title>
        <authorList>
            <person name="Varga T."/>
            <person name="Krizsan K."/>
            <person name="Foldi C."/>
            <person name="Dima B."/>
            <person name="Sanchez-Garcia M."/>
            <person name="Sanchez-Ramirez S."/>
            <person name="Szollosi G.J."/>
            <person name="Szarkandi J.G."/>
            <person name="Papp V."/>
            <person name="Albert L."/>
            <person name="Andreopoulos W."/>
            <person name="Angelini C."/>
            <person name="Antonin V."/>
            <person name="Barry K.W."/>
            <person name="Bougher N.L."/>
            <person name="Buchanan P."/>
            <person name="Buyck B."/>
            <person name="Bense V."/>
            <person name="Catcheside P."/>
            <person name="Chovatia M."/>
            <person name="Cooper J."/>
            <person name="Damon W."/>
            <person name="Desjardin D."/>
            <person name="Finy P."/>
            <person name="Geml J."/>
            <person name="Haridas S."/>
            <person name="Hughes K."/>
            <person name="Justo A."/>
            <person name="Karasinski D."/>
            <person name="Kautmanova I."/>
            <person name="Kiss B."/>
            <person name="Kocsube S."/>
            <person name="Kotiranta H."/>
            <person name="LaButti K.M."/>
            <person name="Lechner B.E."/>
            <person name="Liimatainen K."/>
            <person name="Lipzen A."/>
            <person name="Lukacs Z."/>
            <person name="Mihaltcheva S."/>
            <person name="Morgado L.N."/>
            <person name="Niskanen T."/>
            <person name="Noordeloos M.E."/>
            <person name="Ohm R.A."/>
            <person name="Ortiz-Santana B."/>
            <person name="Ovrebo C."/>
            <person name="Racz N."/>
            <person name="Riley R."/>
            <person name="Savchenko A."/>
            <person name="Shiryaev A."/>
            <person name="Soop K."/>
            <person name="Spirin V."/>
            <person name="Szebenyi C."/>
            <person name="Tomsovsky M."/>
            <person name="Tulloss R.E."/>
            <person name="Uehling J."/>
            <person name="Grigoriev I.V."/>
            <person name="Vagvolgyi C."/>
            <person name="Papp T."/>
            <person name="Martin F.M."/>
            <person name="Miettinen O."/>
            <person name="Hibbett D.S."/>
            <person name="Nagy L.G."/>
        </authorList>
    </citation>
    <scope>NUCLEOTIDE SEQUENCE [LARGE SCALE GENOMIC DNA]</scope>
    <source>
        <strain evidence="2 3">FP101781</strain>
    </source>
</reference>
<comment type="caution">
    <text evidence="2">The sequence shown here is derived from an EMBL/GenBank/DDBJ whole genome shotgun (WGS) entry which is preliminary data.</text>
</comment>
<evidence type="ECO:0000313" key="3">
    <source>
        <dbReference type="Proteomes" id="UP000298030"/>
    </source>
</evidence>